<dbReference type="Proteomes" id="UP000700596">
    <property type="component" value="Unassembled WGS sequence"/>
</dbReference>
<sequence length="454" mass="50595">MDCKHIGQANPDIAGIGILVAFVVQSLIAVIVSGYTWILSAKIQTRWSAVNQEPHNDPSDDELRQWIIVKLNIIADYALSVANPLRPNGGPAVLHEWFFGKQTSLGDWLFGKQPLEPRQWMPGSSIEDEVTPTTRRLEFGNRILLAGSDAQTFTGIALLISALIQSNTMSLYHMHIIYDTISLVVISNCAASICIFREGRVKGYIRLSLIMIWTALFITYFAIFAQRLQTWDYQTPLQCYKTNAISNSRDRHPYFDNIYISLTFFFIMCSLFYALYISLGGPLRNKWSEFASAIDAFLSSAHDSGAAKFLTDFITGAAMPAMFHFSLQLVTVSLPMLSGQMSFPATELQRRILGIAMLQCPLHIYSIFALRASNERFLEEGGAERQWGFGQIAAVVLLAGNLLPIVDGIASLSDDHRTRRALELLNERVEEQVAIDQAISQNTAQSDEHATTAA</sequence>
<feature type="transmembrane region" description="Helical" evidence="1">
    <location>
        <begin position="176"/>
        <end position="196"/>
    </location>
</feature>
<evidence type="ECO:0000313" key="3">
    <source>
        <dbReference type="Proteomes" id="UP000700596"/>
    </source>
</evidence>
<name>A0A9P9DPW6_9PLEO</name>
<evidence type="ECO:0000256" key="1">
    <source>
        <dbReference type="SAM" id="Phobius"/>
    </source>
</evidence>
<accession>A0A9P9DPW6</accession>
<dbReference type="PANTHER" id="PTHR37577:SF1">
    <property type="entry name" value="INTEGRAL MEMBRANE PROTEIN"/>
    <property type="match status" value="1"/>
</dbReference>
<reference evidence="2" key="1">
    <citation type="journal article" date="2021" name="Nat. Commun.">
        <title>Genetic determinants of endophytism in the Arabidopsis root mycobiome.</title>
        <authorList>
            <person name="Mesny F."/>
            <person name="Miyauchi S."/>
            <person name="Thiergart T."/>
            <person name="Pickel B."/>
            <person name="Atanasova L."/>
            <person name="Karlsson M."/>
            <person name="Huettel B."/>
            <person name="Barry K.W."/>
            <person name="Haridas S."/>
            <person name="Chen C."/>
            <person name="Bauer D."/>
            <person name="Andreopoulos W."/>
            <person name="Pangilinan J."/>
            <person name="LaButti K."/>
            <person name="Riley R."/>
            <person name="Lipzen A."/>
            <person name="Clum A."/>
            <person name="Drula E."/>
            <person name="Henrissat B."/>
            <person name="Kohler A."/>
            <person name="Grigoriev I.V."/>
            <person name="Martin F.M."/>
            <person name="Hacquard S."/>
        </authorList>
    </citation>
    <scope>NUCLEOTIDE SEQUENCE</scope>
    <source>
        <strain evidence="2">MPI-CAGE-CH-0243</strain>
    </source>
</reference>
<dbReference type="InterPro" id="IPR053018">
    <property type="entry name" value="Elsinochrome_Biosynth-Asso"/>
</dbReference>
<feature type="transmembrane region" description="Helical" evidence="1">
    <location>
        <begin position="143"/>
        <end position="164"/>
    </location>
</feature>
<gene>
    <name evidence="2" type="ORF">B0J11DRAFT_315464</name>
</gene>
<feature type="transmembrane region" description="Helical" evidence="1">
    <location>
        <begin position="258"/>
        <end position="279"/>
    </location>
</feature>
<dbReference type="PANTHER" id="PTHR37577">
    <property type="entry name" value="INTEGRAL MEMBRANE PROTEIN"/>
    <property type="match status" value="1"/>
</dbReference>
<dbReference type="AlphaFoldDB" id="A0A9P9DPW6"/>
<keyword evidence="1" id="KW-1133">Transmembrane helix</keyword>
<keyword evidence="1" id="KW-0812">Transmembrane</keyword>
<proteinExistence type="predicted"/>
<dbReference type="EMBL" id="JAGMWT010000008">
    <property type="protein sequence ID" value="KAH7123579.1"/>
    <property type="molecule type" value="Genomic_DNA"/>
</dbReference>
<comment type="caution">
    <text evidence="2">The sequence shown here is derived from an EMBL/GenBank/DDBJ whole genome shotgun (WGS) entry which is preliminary data.</text>
</comment>
<feature type="transmembrane region" description="Helical" evidence="1">
    <location>
        <begin position="13"/>
        <end position="38"/>
    </location>
</feature>
<keyword evidence="3" id="KW-1185">Reference proteome</keyword>
<protein>
    <submittedName>
        <fullName evidence="2">Uncharacterized protein</fullName>
    </submittedName>
</protein>
<feature type="transmembrane region" description="Helical" evidence="1">
    <location>
        <begin position="203"/>
        <end position="223"/>
    </location>
</feature>
<evidence type="ECO:0000313" key="2">
    <source>
        <dbReference type="EMBL" id="KAH7123579.1"/>
    </source>
</evidence>
<dbReference type="OrthoDB" id="5427664at2759"/>
<keyword evidence="1" id="KW-0472">Membrane</keyword>
<organism evidence="2 3">
    <name type="scientific">Dendryphion nanum</name>
    <dbReference type="NCBI Taxonomy" id="256645"/>
    <lineage>
        <taxon>Eukaryota</taxon>
        <taxon>Fungi</taxon>
        <taxon>Dikarya</taxon>
        <taxon>Ascomycota</taxon>
        <taxon>Pezizomycotina</taxon>
        <taxon>Dothideomycetes</taxon>
        <taxon>Pleosporomycetidae</taxon>
        <taxon>Pleosporales</taxon>
        <taxon>Torulaceae</taxon>
        <taxon>Dendryphion</taxon>
    </lineage>
</organism>